<dbReference type="EMBL" id="MVBK01000124">
    <property type="protein sequence ID" value="OOG21487.1"/>
    <property type="molecule type" value="Genomic_DNA"/>
</dbReference>
<dbReference type="STRING" id="108003.B1C78_16110"/>
<dbReference type="Gene3D" id="3.90.1070.10">
    <property type="match status" value="1"/>
</dbReference>
<evidence type="ECO:0000313" key="2">
    <source>
        <dbReference type="EMBL" id="OOG21487.1"/>
    </source>
</evidence>
<dbReference type="GO" id="GO:0016791">
    <property type="term" value="F:phosphatase activity"/>
    <property type="evidence" value="ECO:0007669"/>
    <property type="project" value="TreeGrafter"/>
</dbReference>
<accession>A0A1V3N8R1</accession>
<keyword evidence="3" id="KW-1185">Reference proteome</keyword>
<name>A0A1V3N8R1_9GAMM</name>
<gene>
    <name evidence="2" type="ORF">B1C78_16110</name>
</gene>
<dbReference type="NCBIfam" id="TIGR01484">
    <property type="entry name" value="HAD-SF-IIB"/>
    <property type="match status" value="1"/>
</dbReference>
<dbReference type="SUPFAM" id="SSF52540">
    <property type="entry name" value="P-loop containing nucleoside triphosphate hydrolases"/>
    <property type="match status" value="1"/>
</dbReference>
<dbReference type="InterPro" id="IPR023214">
    <property type="entry name" value="HAD_sf"/>
</dbReference>
<dbReference type="PANTHER" id="PTHR10000">
    <property type="entry name" value="PHOSPHOSERINE PHOSPHATASE"/>
    <property type="match status" value="1"/>
</dbReference>
<dbReference type="Gene3D" id="3.40.50.300">
    <property type="entry name" value="P-loop containing nucleotide triphosphate hydrolases"/>
    <property type="match status" value="1"/>
</dbReference>
<dbReference type="GO" id="GO:0000287">
    <property type="term" value="F:magnesium ion binding"/>
    <property type="evidence" value="ECO:0007669"/>
    <property type="project" value="UniProtKB-ARBA"/>
</dbReference>
<reference evidence="2 3" key="1">
    <citation type="submission" date="2017-02" db="EMBL/GenBank/DDBJ databases">
        <title>Genomic diversity within the haloalkaliphilic genus Thioalkalivibrio.</title>
        <authorList>
            <person name="Ahn A.-C."/>
            <person name="Meier-Kolthoff J."/>
            <person name="Overmars L."/>
            <person name="Richter M."/>
            <person name="Woyke T."/>
            <person name="Sorokin D.Y."/>
            <person name="Muyzer G."/>
        </authorList>
    </citation>
    <scope>NUCLEOTIDE SEQUENCE [LARGE SCALE GENOMIC DNA]</scope>
    <source>
        <strain evidence="2 3">ALJD</strain>
    </source>
</reference>
<evidence type="ECO:0000259" key="1">
    <source>
        <dbReference type="SMART" id="SM00382"/>
    </source>
</evidence>
<dbReference type="InterPro" id="IPR036412">
    <property type="entry name" value="HAD-like_sf"/>
</dbReference>
<evidence type="ECO:0000313" key="3">
    <source>
        <dbReference type="Proteomes" id="UP000189462"/>
    </source>
</evidence>
<dbReference type="SMART" id="SM00382">
    <property type="entry name" value="AAA"/>
    <property type="match status" value="1"/>
</dbReference>
<sequence>MRYLALAADYDGTLASHDRVSEEAMRALERLRISGRRAILVTGRRVDDLLSVCPCARLFDLVVAENGAIVYDPATLEEVRYANPPPKLLLKGLRERGVEPLEIGQVVVGTHAAHRAAVQDVIWELGLEAQVIGNRGALMVLPAGVNKATGLERALRKLGLSRHEVVGVGDAENDHSFLALCECAVAVGNAVPSLKATAKLVTAAENGKGVIELIEELIANDLRRVESTLEEHLIPLGMAANGAVVNVPPFGHNMLVAGPSGSGKSTLTAGVIERLIEKDYQVCIVDPEGDYGTLGDVVALGNQWRAPSVTEILSILEDPKVNLSINLLGIPLGDRPEFFGQLIPNLQALRARTGRPHWLVLDEAHHMLPDTWGHTGSALPKRLGETLLVTVHPEHVAPEILASIDIVIAIGSSPEETLARFGRATGRAVPWPEGMTREPEQVVAWFVGDGQPPFAMRPMPGRAERVRHHRKYAEGDLRWHSFYFRGTDGRHNLKVQNLAIFCQIAQGIDEQTWLFHLRRGDYSRWFRHAVRDEFLAEETHRVEQRTDLPPAQTRQMITELVQARYTLPE</sequence>
<protein>
    <submittedName>
        <fullName evidence="2">Phosphoglycolate phosphatase</fullName>
    </submittedName>
</protein>
<dbReference type="PANTHER" id="PTHR10000:SF8">
    <property type="entry name" value="HAD SUPERFAMILY HYDROLASE-LIKE, TYPE 3"/>
    <property type="match status" value="1"/>
</dbReference>
<proteinExistence type="predicted"/>
<dbReference type="SUPFAM" id="SSF56784">
    <property type="entry name" value="HAD-like"/>
    <property type="match status" value="1"/>
</dbReference>
<dbReference type="AlphaFoldDB" id="A0A1V3N8R1"/>
<comment type="caution">
    <text evidence="2">The sequence shown here is derived from an EMBL/GenBank/DDBJ whole genome shotgun (WGS) entry which is preliminary data.</text>
</comment>
<dbReference type="InterPro" id="IPR027417">
    <property type="entry name" value="P-loop_NTPase"/>
</dbReference>
<organism evidence="2 3">
    <name type="scientific">Thioalkalivibrio denitrificans</name>
    <dbReference type="NCBI Taxonomy" id="108003"/>
    <lineage>
        <taxon>Bacteria</taxon>
        <taxon>Pseudomonadati</taxon>
        <taxon>Pseudomonadota</taxon>
        <taxon>Gammaproteobacteria</taxon>
        <taxon>Chromatiales</taxon>
        <taxon>Ectothiorhodospiraceae</taxon>
        <taxon>Thioalkalivibrio</taxon>
    </lineage>
</organism>
<feature type="domain" description="AAA+ ATPase" evidence="1">
    <location>
        <begin position="250"/>
        <end position="412"/>
    </location>
</feature>
<dbReference type="RefSeq" id="WP_077280175.1">
    <property type="nucleotide sequence ID" value="NZ_MVBK01000124.1"/>
</dbReference>
<dbReference type="OrthoDB" id="9768060at2"/>
<dbReference type="InterPro" id="IPR002789">
    <property type="entry name" value="HerA_central"/>
</dbReference>
<dbReference type="Gene3D" id="3.40.50.1000">
    <property type="entry name" value="HAD superfamily/HAD-like"/>
    <property type="match status" value="1"/>
</dbReference>
<dbReference type="InterPro" id="IPR003593">
    <property type="entry name" value="AAA+_ATPase"/>
</dbReference>
<dbReference type="InterPro" id="IPR006379">
    <property type="entry name" value="HAD-SF_hydro_IIB"/>
</dbReference>
<dbReference type="GO" id="GO:0005829">
    <property type="term" value="C:cytosol"/>
    <property type="evidence" value="ECO:0007669"/>
    <property type="project" value="TreeGrafter"/>
</dbReference>
<dbReference type="Pfam" id="PF08282">
    <property type="entry name" value="Hydrolase_3"/>
    <property type="match status" value="2"/>
</dbReference>
<dbReference type="Proteomes" id="UP000189462">
    <property type="component" value="Unassembled WGS sequence"/>
</dbReference>
<dbReference type="Pfam" id="PF01935">
    <property type="entry name" value="DUF87"/>
    <property type="match status" value="1"/>
</dbReference>